<dbReference type="Pfam" id="PF05973">
    <property type="entry name" value="Gp49"/>
    <property type="match status" value="1"/>
</dbReference>
<dbReference type="Proteomes" id="UP000678154">
    <property type="component" value="Chromosome"/>
</dbReference>
<dbReference type="InterPro" id="IPR014056">
    <property type="entry name" value="TypeIITA-like_toxin_pred"/>
</dbReference>
<dbReference type="PANTHER" id="PTHR41791:SF1">
    <property type="entry name" value="SSL7039 PROTEIN"/>
    <property type="match status" value="1"/>
</dbReference>
<dbReference type="EMBL" id="CP074676">
    <property type="protein sequence ID" value="QVL19864.1"/>
    <property type="molecule type" value="Genomic_DNA"/>
</dbReference>
<dbReference type="NCBIfam" id="TIGR02683">
    <property type="entry name" value="upstrm_HI1419"/>
    <property type="match status" value="1"/>
</dbReference>
<evidence type="ECO:0000313" key="1">
    <source>
        <dbReference type="EMBL" id="QVL19864.1"/>
    </source>
</evidence>
<dbReference type="PANTHER" id="PTHR41791">
    <property type="entry name" value="SSL7039 PROTEIN"/>
    <property type="match status" value="1"/>
</dbReference>
<evidence type="ECO:0000313" key="2">
    <source>
        <dbReference type="Proteomes" id="UP000678154"/>
    </source>
</evidence>
<name>A0ABX8DUB5_9PSED</name>
<dbReference type="PIRSF" id="PIRSF028744">
    <property type="entry name" value="Addict_mod_HI1419"/>
    <property type="match status" value="1"/>
</dbReference>
<reference evidence="1 2" key="1">
    <citation type="journal article" date="2016" name="J. Hazard. Mater.">
        <title>A newly isolated Pseudomonas putida S-1 strain for batch-mode-propanethiol degradation and continuous treatment of propanethiol-containing waste gas.</title>
        <authorList>
            <person name="Chen D.Z."/>
            <person name="Sun Y.M."/>
            <person name="Han L.M."/>
            <person name="Chen J."/>
            <person name="Ye J.X."/>
            <person name="Chen J.M."/>
        </authorList>
    </citation>
    <scope>NUCLEOTIDE SEQUENCE [LARGE SCALE GENOMIC DNA]</scope>
    <source>
        <strain evidence="1 2">S-1</strain>
    </source>
</reference>
<dbReference type="InterPro" id="IPR009241">
    <property type="entry name" value="HigB-like"/>
</dbReference>
<gene>
    <name evidence="1" type="ORF">KH389_04565</name>
</gene>
<sequence length="97" mass="10512">MIYSIEQTLAFSGWLLALRDVRARIAIGRRIERALAGNLGDTKAVGDGVSEMRIDSGPGYRVYFTVRSGVAILLLTGGDKSSQAADIRMAKRLAKEV</sequence>
<protein>
    <submittedName>
        <fullName evidence="1">Type II toxin-antitoxin system RelE/ParE family toxin</fullName>
    </submittedName>
</protein>
<organism evidence="1 2">
    <name type="scientific">Pseudomonas qingdaonensis</name>
    <dbReference type="NCBI Taxonomy" id="2056231"/>
    <lineage>
        <taxon>Bacteria</taxon>
        <taxon>Pseudomonadati</taxon>
        <taxon>Pseudomonadota</taxon>
        <taxon>Gammaproteobacteria</taxon>
        <taxon>Pseudomonadales</taxon>
        <taxon>Pseudomonadaceae</taxon>
        <taxon>Pseudomonas</taxon>
    </lineage>
</organism>
<proteinExistence type="predicted"/>
<accession>A0ABX8DUB5</accession>
<keyword evidence="2" id="KW-1185">Reference proteome</keyword>